<accession>A0A9P4PMK3</accession>
<comment type="caution">
    <text evidence="1">The sequence shown here is derived from an EMBL/GenBank/DDBJ whole genome shotgun (WGS) entry which is preliminary data.</text>
</comment>
<proteinExistence type="predicted"/>
<sequence length="52" mass="5835">MAMWMYTVFAVLFGLSLLRGFAWGVVTDLLAVLYHSGNRHAETTKKEGMGTR</sequence>
<organism evidence="1 2">
    <name type="scientific">Karstenula rhodostoma CBS 690.94</name>
    <dbReference type="NCBI Taxonomy" id="1392251"/>
    <lineage>
        <taxon>Eukaryota</taxon>
        <taxon>Fungi</taxon>
        <taxon>Dikarya</taxon>
        <taxon>Ascomycota</taxon>
        <taxon>Pezizomycotina</taxon>
        <taxon>Dothideomycetes</taxon>
        <taxon>Pleosporomycetidae</taxon>
        <taxon>Pleosporales</taxon>
        <taxon>Massarineae</taxon>
        <taxon>Didymosphaeriaceae</taxon>
        <taxon>Karstenula</taxon>
    </lineage>
</organism>
<name>A0A9P4PMK3_9PLEO</name>
<protein>
    <submittedName>
        <fullName evidence="1">Uncharacterized protein</fullName>
    </submittedName>
</protein>
<evidence type="ECO:0000313" key="1">
    <source>
        <dbReference type="EMBL" id="KAF2447895.1"/>
    </source>
</evidence>
<dbReference type="Proteomes" id="UP000799764">
    <property type="component" value="Unassembled WGS sequence"/>
</dbReference>
<dbReference type="EMBL" id="MU001496">
    <property type="protein sequence ID" value="KAF2447895.1"/>
    <property type="molecule type" value="Genomic_DNA"/>
</dbReference>
<reference evidence="1" key="1">
    <citation type="journal article" date="2020" name="Stud. Mycol.">
        <title>101 Dothideomycetes genomes: a test case for predicting lifestyles and emergence of pathogens.</title>
        <authorList>
            <person name="Haridas S."/>
            <person name="Albert R."/>
            <person name="Binder M."/>
            <person name="Bloem J."/>
            <person name="Labutti K."/>
            <person name="Salamov A."/>
            <person name="Andreopoulos B."/>
            <person name="Baker S."/>
            <person name="Barry K."/>
            <person name="Bills G."/>
            <person name="Bluhm B."/>
            <person name="Cannon C."/>
            <person name="Castanera R."/>
            <person name="Culley D."/>
            <person name="Daum C."/>
            <person name="Ezra D."/>
            <person name="Gonzalez J."/>
            <person name="Henrissat B."/>
            <person name="Kuo A."/>
            <person name="Liang C."/>
            <person name="Lipzen A."/>
            <person name="Lutzoni F."/>
            <person name="Magnuson J."/>
            <person name="Mondo S."/>
            <person name="Nolan M."/>
            <person name="Ohm R."/>
            <person name="Pangilinan J."/>
            <person name="Park H.-J."/>
            <person name="Ramirez L."/>
            <person name="Alfaro M."/>
            <person name="Sun H."/>
            <person name="Tritt A."/>
            <person name="Yoshinaga Y."/>
            <person name="Zwiers L.-H."/>
            <person name="Turgeon B."/>
            <person name="Goodwin S."/>
            <person name="Spatafora J."/>
            <person name="Crous P."/>
            <person name="Grigoriev I."/>
        </authorList>
    </citation>
    <scope>NUCLEOTIDE SEQUENCE</scope>
    <source>
        <strain evidence="1">CBS 690.94</strain>
    </source>
</reference>
<dbReference type="AlphaFoldDB" id="A0A9P4PMK3"/>
<evidence type="ECO:0000313" key="2">
    <source>
        <dbReference type="Proteomes" id="UP000799764"/>
    </source>
</evidence>
<keyword evidence="2" id="KW-1185">Reference proteome</keyword>
<gene>
    <name evidence="1" type="ORF">P171DRAFT_429493</name>
</gene>